<dbReference type="Proteomes" id="UP001596422">
    <property type="component" value="Unassembled WGS sequence"/>
</dbReference>
<dbReference type="RefSeq" id="WP_379913009.1">
    <property type="nucleotide sequence ID" value="NZ_JBHSWE010000001.1"/>
</dbReference>
<evidence type="ECO:0000313" key="2">
    <source>
        <dbReference type="EMBL" id="MFC6670487.1"/>
    </source>
</evidence>
<dbReference type="EMBL" id="JBHSWE010000001">
    <property type="protein sequence ID" value="MFC6670487.1"/>
    <property type="molecule type" value="Genomic_DNA"/>
</dbReference>
<evidence type="ECO:0008006" key="4">
    <source>
        <dbReference type="Google" id="ProtNLM"/>
    </source>
</evidence>
<gene>
    <name evidence="2" type="ORF">ACFQDL_10615</name>
</gene>
<name>A0ABW1ZZ73_9GAMM</name>
<keyword evidence="1" id="KW-0472">Membrane</keyword>
<keyword evidence="3" id="KW-1185">Reference proteome</keyword>
<comment type="caution">
    <text evidence="2">The sequence shown here is derived from an EMBL/GenBank/DDBJ whole genome shotgun (WGS) entry which is preliminary data.</text>
</comment>
<sequence>MVLVWSGYLFVLKRGSIDAPGTGIPMGVFQSAMIIGGVALVIAALLKLPDNLKGRAIQCKGRLI</sequence>
<accession>A0ABW1ZZ73</accession>
<reference evidence="3" key="1">
    <citation type="journal article" date="2019" name="Int. J. Syst. Evol. Microbiol.">
        <title>The Global Catalogue of Microorganisms (GCM) 10K type strain sequencing project: providing services to taxonomists for standard genome sequencing and annotation.</title>
        <authorList>
            <consortium name="The Broad Institute Genomics Platform"/>
            <consortium name="The Broad Institute Genome Sequencing Center for Infectious Disease"/>
            <person name="Wu L."/>
            <person name="Ma J."/>
        </authorList>
    </citation>
    <scope>NUCLEOTIDE SEQUENCE [LARGE SCALE GENOMIC DNA]</scope>
    <source>
        <strain evidence="3">NBRC 111756</strain>
    </source>
</reference>
<feature type="transmembrane region" description="Helical" evidence="1">
    <location>
        <begin position="28"/>
        <end position="46"/>
    </location>
</feature>
<proteinExistence type="predicted"/>
<keyword evidence="1" id="KW-0812">Transmembrane</keyword>
<evidence type="ECO:0000313" key="3">
    <source>
        <dbReference type="Proteomes" id="UP001596422"/>
    </source>
</evidence>
<protein>
    <recommendedName>
        <fullName evidence="4">EamA domain-containing protein</fullName>
    </recommendedName>
</protein>
<evidence type="ECO:0000256" key="1">
    <source>
        <dbReference type="SAM" id="Phobius"/>
    </source>
</evidence>
<organism evidence="2 3">
    <name type="scientific">Marinobacterium aestuariivivens</name>
    <dbReference type="NCBI Taxonomy" id="1698799"/>
    <lineage>
        <taxon>Bacteria</taxon>
        <taxon>Pseudomonadati</taxon>
        <taxon>Pseudomonadota</taxon>
        <taxon>Gammaproteobacteria</taxon>
        <taxon>Oceanospirillales</taxon>
        <taxon>Oceanospirillaceae</taxon>
        <taxon>Marinobacterium</taxon>
    </lineage>
</organism>
<keyword evidence="1" id="KW-1133">Transmembrane helix</keyword>